<accession>A0A542SZV0</accession>
<reference evidence="2 3" key="1">
    <citation type="submission" date="2019-06" db="EMBL/GenBank/DDBJ databases">
        <title>Sequencing the genomes of 1000 actinobacteria strains.</title>
        <authorList>
            <person name="Klenk H.-P."/>
        </authorList>
    </citation>
    <scope>NUCLEOTIDE SEQUENCE [LARGE SCALE GENOMIC DNA]</scope>
    <source>
        <strain evidence="2 3">DSM 41929</strain>
    </source>
</reference>
<keyword evidence="3" id="KW-1185">Reference proteome</keyword>
<dbReference type="Proteomes" id="UP000318103">
    <property type="component" value="Unassembled WGS sequence"/>
</dbReference>
<evidence type="ECO:0000313" key="3">
    <source>
        <dbReference type="Proteomes" id="UP000318103"/>
    </source>
</evidence>
<protein>
    <submittedName>
        <fullName evidence="2">Uncharacterized protein</fullName>
    </submittedName>
</protein>
<evidence type="ECO:0000313" key="2">
    <source>
        <dbReference type="EMBL" id="TQK80072.1"/>
    </source>
</evidence>
<organism evidence="2 3">
    <name type="scientific">Streptomyces puniciscabiei</name>
    <dbReference type="NCBI Taxonomy" id="164348"/>
    <lineage>
        <taxon>Bacteria</taxon>
        <taxon>Bacillati</taxon>
        <taxon>Actinomycetota</taxon>
        <taxon>Actinomycetes</taxon>
        <taxon>Kitasatosporales</taxon>
        <taxon>Streptomycetaceae</taxon>
        <taxon>Streptomyces</taxon>
    </lineage>
</organism>
<keyword evidence="1" id="KW-0732">Signal</keyword>
<comment type="caution">
    <text evidence="2">The sequence shown here is derived from an EMBL/GenBank/DDBJ whole genome shotgun (WGS) entry which is preliminary data.</text>
</comment>
<evidence type="ECO:0000256" key="1">
    <source>
        <dbReference type="SAM" id="SignalP"/>
    </source>
</evidence>
<proteinExistence type="predicted"/>
<feature type="signal peptide" evidence="1">
    <location>
        <begin position="1"/>
        <end position="40"/>
    </location>
</feature>
<name>A0A542SZV0_9ACTN</name>
<sequence>MCMVRPAPPPKGSPVRLRPALLALASAFTLAFSVSTSAHAATETGVAFSYHDRDGDHSGHLEGQVDNCIDIPELQASETNYAFAPQNTSANAYVDVYEDLECKGTKTTLRPDQSRDKSLQFRSVIFRPMG</sequence>
<dbReference type="AlphaFoldDB" id="A0A542SZV0"/>
<feature type="chain" id="PRO_5021902873" evidence="1">
    <location>
        <begin position="41"/>
        <end position="130"/>
    </location>
</feature>
<dbReference type="EMBL" id="VFNX01000003">
    <property type="protein sequence ID" value="TQK80072.1"/>
    <property type="molecule type" value="Genomic_DNA"/>
</dbReference>
<gene>
    <name evidence="2" type="ORF">FB563_7237</name>
</gene>